<evidence type="ECO:0000313" key="2">
    <source>
        <dbReference type="EMBL" id="MCS5732683.1"/>
    </source>
</evidence>
<protein>
    <recommendedName>
        <fullName evidence="4">DUF4175 domain-containing protein</fullName>
    </recommendedName>
</protein>
<dbReference type="EMBL" id="JANLCJ010000001">
    <property type="protein sequence ID" value="MCS5732683.1"/>
    <property type="molecule type" value="Genomic_DNA"/>
</dbReference>
<evidence type="ECO:0008006" key="4">
    <source>
        <dbReference type="Google" id="ProtNLM"/>
    </source>
</evidence>
<evidence type="ECO:0000256" key="1">
    <source>
        <dbReference type="SAM" id="Phobius"/>
    </source>
</evidence>
<organism evidence="2 3">
    <name type="scientific">Herbiconiux daphne</name>
    <dbReference type="NCBI Taxonomy" id="2970914"/>
    <lineage>
        <taxon>Bacteria</taxon>
        <taxon>Bacillati</taxon>
        <taxon>Actinomycetota</taxon>
        <taxon>Actinomycetes</taxon>
        <taxon>Micrococcales</taxon>
        <taxon>Microbacteriaceae</taxon>
        <taxon>Herbiconiux</taxon>
    </lineage>
</organism>
<keyword evidence="1" id="KW-1133">Transmembrane helix</keyword>
<feature type="transmembrane region" description="Helical" evidence="1">
    <location>
        <begin position="28"/>
        <end position="48"/>
    </location>
</feature>
<feature type="transmembrane region" description="Helical" evidence="1">
    <location>
        <begin position="5"/>
        <end position="22"/>
    </location>
</feature>
<accession>A0ABT2GXJ2</accession>
<reference evidence="2" key="1">
    <citation type="submission" date="2022-08" db="EMBL/GenBank/DDBJ databases">
        <authorList>
            <person name="Deng Y."/>
            <person name="Han X.-F."/>
            <person name="Zhang Y.-Q."/>
        </authorList>
    </citation>
    <scope>NUCLEOTIDE SEQUENCE</scope>
    <source>
        <strain evidence="2">CPCC 203386</strain>
    </source>
</reference>
<keyword evidence="3" id="KW-1185">Reference proteome</keyword>
<evidence type="ECO:0000313" key="3">
    <source>
        <dbReference type="Proteomes" id="UP001165586"/>
    </source>
</evidence>
<dbReference type="RefSeq" id="WP_259537319.1">
    <property type="nucleotide sequence ID" value="NZ_JANLCJ010000001.1"/>
</dbReference>
<keyword evidence="1" id="KW-0472">Membrane</keyword>
<sequence>MIGLAIGALVIGIVLLLIGVFVEAAKFLLWVGLVIVILAVIAAIIRYIRRGA</sequence>
<keyword evidence="1" id="KW-0812">Transmembrane</keyword>
<dbReference type="Proteomes" id="UP001165586">
    <property type="component" value="Unassembled WGS sequence"/>
</dbReference>
<comment type="caution">
    <text evidence="2">The sequence shown here is derived from an EMBL/GenBank/DDBJ whole genome shotgun (WGS) entry which is preliminary data.</text>
</comment>
<name>A0ABT2GXJ2_9MICO</name>
<proteinExistence type="predicted"/>
<gene>
    <name evidence="2" type="ORF">N1032_02860</name>
</gene>